<dbReference type="Proteomes" id="UP001595878">
    <property type="component" value="Unassembled WGS sequence"/>
</dbReference>
<accession>A0ABV9L6T3</accession>
<reference evidence="2" key="1">
    <citation type="journal article" date="2019" name="Int. J. Syst. Evol. Microbiol.">
        <title>The Global Catalogue of Microorganisms (GCM) 10K type strain sequencing project: providing services to taxonomists for standard genome sequencing and annotation.</title>
        <authorList>
            <consortium name="The Broad Institute Genomics Platform"/>
            <consortium name="The Broad Institute Genome Sequencing Center for Infectious Disease"/>
            <person name="Wu L."/>
            <person name="Ma J."/>
        </authorList>
    </citation>
    <scope>NUCLEOTIDE SEQUENCE [LARGE SCALE GENOMIC DNA]</scope>
    <source>
        <strain evidence="2">CGMCC 4.7427</strain>
    </source>
</reference>
<dbReference type="EMBL" id="JBHSHB010000008">
    <property type="protein sequence ID" value="MFC4689673.1"/>
    <property type="molecule type" value="Genomic_DNA"/>
</dbReference>
<comment type="caution">
    <text evidence="1">The sequence shown here is derived from an EMBL/GenBank/DDBJ whole genome shotgun (WGS) entry which is preliminary data.</text>
</comment>
<evidence type="ECO:0000313" key="1">
    <source>
        <dbReference type="EMBL" id="MFC4689673.1"/>
    </source>
</evidence>
<name>A0ABV9L6T3_9FLAO</name>
<proteinExistence type="predicted"/>
<gene>
    <name evidence="1" type="ORF">ACFO5T_04450</name>
</gene>
<keyword evidence="2" id="KW-1185">Reference proteome</keyword>
<evidence type="ECO:0000313" key="2">
    <source>
        <dbReference type="Proteomes" id="UP001595878"/>
    </source>
</evidence>
<organism evidence="1 2">
    <name type="scientific">Dokdonia genika</name>
    <dbReference type="NCBI Taxonomy" id="308113"/>
    <lineage>
        <taxon>Bacteria</taxon>
        <taxon>Pseudomonadati</taxon>
        <taxon>Bacteroidota</taxon>
        <taxon>Flavobacteriia</taxon>
        <taxon>Flavobacteriales</taxon>
        <taxon>Flavobacteriaceae</taxon>
        <taxon>Dokdonia</taxon>
    </lineage>
</organism>
<dbReference type="RefSeq" id="WP_380032391.1">
    <property type="nucleotide sequence ID" value="NZ_JBHSHB010000008.1"/>
</dbReference>
<sequence>MNNTEIKKTLFHPKTNKQHFLAKLKMDSNYNEFKKNIKGIKQHPFGRYALSSTPLPKSLSDLRKNNIVPHSGNIQTEIAWLVDSILENSELINKYVELKEEYENSFLLNQYDKSEEVLNKIEKEICFSIWGAENRLLLTEEKLGTESNWLLLDDYLKNTKDPLSQFLIEQSSKKAENKFSYVRYKNNFESIIEGTNELLQEYLCFKIIYPGYTGFQNFSFLINIESVSSIIDRYNLLMDILIELVPLGQNDFLLSVAKDLSKKISKDIRIKQLMNLLSEEYTQLPLSNQNISIVDCYSKGEYLKCIKDTTNLLKKHPSIVELYVIYVKSIIEEKLEFQPLNISQNINEILLKLHNIFSVNNEFNSSIEDILKISLKYFSFNFGKQLFGVISREANLNNVNNIHQLHYVLNSKFSNPKILNNISKLDLSIINKTISDFKRIDNISAQINIAISQGNYNNIAELKNISKAKKELYYVKALLNSNDNHLALDNLEKIINSNQHSIITKKEIIEMLFNIYISKKETEKALTLYVDSFFENKNLVNGLSNDSLLGILKDHNTQIDTIDLPIFFFISTPDIYEQYVKYDEFLESKNIERPIQLFSSKIKESKLVFFLKEVCNIDIMHHSLYFEGTDDIENERIEILKHLLSIDTNNETEYIKEITEITQKTKIRKAIREVNKGRITINTQQIKNKEENKIKDNFLRFKELVVFSNNHNIKSLDLTSKMLNDYFSTLEDKSMRDKIVNINDPAFISFKTMFIDLRDKFILSKDFGLDGYLSTRIRHGTFLNHIRSVFESYYLVSQKKNDIYIQNEFWLNKTPHTLNDKKSEIQNEIKEFSKQIDNFTEYIIRELIQIKTEKNNQRKNAFFDFSLENKTLAYLFQESKNSINTHTSFLNFVFEYLEAIIEIKLREIREILKNDIKDEYIKLINSFDKKIRTIIKEESFIDITSSISKCQTDIINELENISEWFNISNPSSDLVLDVQTIIQTSLEITNTIYPNENIIANIKEETNLPFASGTTNLIYIIRILLDNIIKHSGLVKSKRNVAINSKIIDDKILKISISNDFDSKIIDKIETALKEVKTNWEENRDDYSKINIEGGSGFDKIRRILAVDMQMKNCAFDYEIKKNNLNISISLEIRIYETEKYNENTIN</sequence>
<protein>
    <submittedName>
        <fullName evidence="1">Uncharacterized protein</fullName>
    </submittedName>
</protein>